<sequence length="245" mass="25859">MSSVFKYCLSLKLSYVSDTDEKNKDRLVRIRNEYSMSMNTNTIRWVKKFIPQINPPTKNFLSYVGGSIVTTHNHIHRHLGVVFPVVSTPATIFFLFQRLNLSSLIRHMKKKKDVLLQQESKVSSKKKGIPVKKIGAGGGGSSSVGGGDGSSSSNAGGDDGSSSGGKTGGGSAKTGGVGNVSGDADLVPTQTVISGLKVTYDHELEKTKKKVLLQQESKVSSKKKGIRVKKIGAGGGGSSSVGGSD</sequence>
<proteinExistence type="predicted"/>
<feature type="compositionally biased region" description="Gly residues" evidence="1">
    <location>
        <begin position="135"/>
        <end position="149"/>
    </location>
</feature>
<feature type="region of interest" description="Disordered" evidence="1">
    <location>
        <begin position="215"/>
        <end position="245"/>
    </location>
</feature>
<dbReference type="AlphaFoldDB" id="A0A7J6XGQ2"/>
<comment type="caution">
    <text evidence="2">The sequence shown here is derived from an EMBL/GenBank/DDBJ whole genome shotgun (WGS) entry which is preliminary data.</text>
</comment>
<dbReference type="Proteomes" id="UP000554482">
    <property type="component" value="Unassembled WGS sequence"/>
</dbReference>
<feature type="compositionally biased region" description="Gly residues" evidence="1">
    <location>
        <begin position="232"/>
        <end position="245"/>
    </location>
</feature>
<gene>
    <name evidence="2" type="ORF">FRX31_002029</name>
</gene>
<organism evidence="2 3">
    <name type="scientific">Thalictrum thalictroides</name>
    <name type="common">Rue-anemone</name>
    <name type="synonym">Anemone thalictroides</name>
    <dbReference type="NCBI Taxonomy" id="46969"/>
    <lineage>
        <taxon>Eukaryota</taxon>
        <taxon>Viridiplantae</taxon>
        <taxon>Streptophyta</taxon>
        <taxon>Embryophyta</taxon>
        <taxon>Tracheophyta</taxon>
        <taxon>Spermatophyta</taxon>
        <taxon>Magnoliopsida</taxon>
        <taxon>Ranunculales</taxon>
        <taxon>Ranunculaceae</taxon>
        <taxon>Thalictroideae</taxon>
        <taxon>Thalictrum</taxon>
    </lineage>
</organism>
<feature type="compositionally biased region" description="Gly residues" evidence="1">
    <location>
        <begin position="157"/>
        <end position="179"/>
    </location>
</feature>
<protein>
    <submittedName>
        <fullName evidence="2">Uncharacterized protein</fullName>
    </submittedName>
</protein>
<evidence type="ECO:0000313" key="2">
    <source>
        <dbReference type="EMBL" id="KAF5208387.1"/>
    </source>
</evidence>
<feature type="compositionally biased region" description="Basic residues" evidence="1">
    <location>
        <begin position="220"/>
        <end position="230"/>
    </location>
</feature>
<evidence type="ECO:0000256" key="1">
    <source>
        <dbReference type="SAM" id="MobiDB-lite"/>
    </source>
</evidence>
<evidence type="ECO:0000313" key="3">
    <source>
        <dbReference type="Proteomes" id="UP000554482"/>
    </source>
</evidence>
<dbReference type="EMBL" id="JABWDY010000079">
    <property type="protein sequence ID" value="KAF5208387.1"/>
    <property type="molecule type" value="Genomic_DNA"/>
</dbReference>
<accession>A0A7J6XGQ2</accession>
<reference evidence="2 3" key="1">
    <citation type="submission" date="2020-06" db="EMBL/GenBank/DDBJ databases">
        <title>Transcriptomic and genomic resources for Thalictrum thalictroides and T. hernandezii: Facilitating candidate gene discovery in an emerging model plant lineage.</title>
        <authorList>
            <person name="Arias T."/>
            <person name="Riano-Pachon D.M."/>
            <person name="Di Stilio V.S."/>
        </authorList>
    </citation>
    <scope>NUCLEOTIDE SEQUENCE [LARGE SCALE GENOMIC DNA]</scope>
    <source>
        <strain evidence="3">cv. WT478/WT964</strain>
        <tissue evidence="2">Leaves</tissue>
    </source>
</reference>
<feature type="region of interest" description="Disordered" evidence="1">
    <location>
        <begin position="126"/>
        <end position="185"/>
    </location>
</feature>
<keyword evidence="3" id="KW-1185">Reference proteome</keyword>
<name>A0A7J6XGQ2_THATH</name>